<dbReference type="Proteomes" id="UP000476030">
    <property type="component" value="Unassembled WGS sequence"/>
</dbReference>
<dbReference type="InterPro" id="IPR046513">
    <property type="entry name" value="DUF6691"/>
</dbReference>
<gene>
    <name evidence="2" type="ORF">GQE98_10810</name>
</gene>
<feature type="transmembrane region" description="Helical" evidence="1">
    <location>
        <begin position="117"/>
        <end position="137"/>
    </location>
</feature>
<organism evidence="2 3">
    <name type="scientific">Sneathiella litorea</name>
    <dbReference type="NCBI Taxonomy" id="2606216"/>
    <lineage>
        <taxon>Bacteria</taxon>
        <taxon>Pseudomonadati</taxon>
        <taxon>Pseudomonadota</taxon>
        <taxon>Alphaproteobacteria</taxon>
        <taxon>Sneathiellales</taxon>
        <taxon>Sneathiellaceae</taxon>
        <taxon>Sneathiella</taxon>
    </lineage>
</organism>
<evidence type="ECO:0000313" key="3">
    <source>
        <dbReference type="Proteomes" id="UP000476030"/>
    </source>
</evidence>
<keyword evidence="3" id="KW-1185">Reference proteome</keyword>
<dbReference type="Pfam" id="PF20398">
    <property type="entry name" value="DUF6691"/>
    <property type="match status" value="1"/>
</dbReference>
<name>A0A6L8W9E4_9PROT</name>
<dbReference type="AlphaFoldDB" id="A0A6L8W9E4"/>
<evidence type="ECO:0000313" key="2">
    <source>
        <dbReference type="EMBL" id="MZR31123.1"/>
    </source>
</evidence>
<dbReference type="RefSeq" id="WP_161315650.1">
    <property type="nucleotide sequence ID" value="NZ_WTUW01000002.1"/>
</dbReference>
<proteinExistence type="predicted"/>
<protein>
    <submittedName>
        <fullName evidence="2">YeeE/YedE family protein</fullName>
    </submittedName>
</protein>
<keyword evidence="1" id="KW-0472">Membrane</keyword>
<accession>A0A6L8W9E4</accession>
<sequence length="141" mass="14794">MFNIISLISGLLFGFGLALSGMVSPGKVIGFLDLTGNWDPSLAFVMGGGVLVTVITFRFILKRPVPLFGREFRLPTKTDLDKYLISGAVLFGLGWGLGGLCPGPALSSLAYGNPKIIVFVGAMVAGIVIAKVLTGTFRKAS</sequence>
<reference evidence="2 3" key="1">
    <citation type="submission" date="2019-12" db="EMBL/GenBank/DDBJ databases">
        <title>Snethiella sp. nov. sp. isolated from sea sand.</title>
        <authorList>
            <person name="Kim J."/>
            <person name="Jeong S.E."/>
            <person name="Jung H.S."/>
            <person name="Jeon C.O."/>
        </authorList>
    </citation>
    <scope>NUCLEOTIDE SEQUENCE [LARGE SCALE GENOMIC DNA]</scope>
    <source>
        <strain evidence="2 3">DP05</strain>
    </source>
</reference>
<dbReference type="EMBL" id="WTUW01000002">
    <property type="protein sequence ID" value="MZR31123.1"/>
    <property type="molecule type" value="Genomic_DNA"/>
</dbReference>
<comment type="caution">
    <text evidence="2">The sequence shown here is derived from an EMBL/GenBank/DDBJ whole genome shotgun (WGS) entry which is preliminary data.</text>
</comment>
<evidence type="ECO:0000256" key="1">
    <source>
        <dbReference type="SAM" id="Phobius"/>
    </source>
</evidence>
<feature type="transmembrane region" description="Helical" evidence="1">
    <location>
        <begin position="41"/>
        <end position="61"/>
    </location>
</feature>
<feature type="transmembrane region" description="Helical" evidence="1">
    <location>
        <begin position="82"/>
        <end position="105"/>
    </location>
</feature>
<keyword evidence="1" id="KW-0812">Transmembrane</keyword>
<keyword evidence="1" id="KW-1133">Transmembrane helix</keyword>